<evidence type="ECO:0000313" key="4">
    <source>
        <dbReference type="EMBL" id="SIT02474.1"/>
    </source>
</evidence>
<feature type="domain" description="Protein FecR C-terminal" evidence="3">
    <location>
        <begin position="263"/>
        <end position="328"/>
    </location>
</feature>
<dbReference type="Gene3D" id="2.60.120.1440">
    <property type="match status" value="1"/>
</dbReference>
<organism evidence="4 5">
    <name type="scientific">Zobellia uliginosa</name>
    <dbReference type="NCBI Taxonomy" id="143224"/>
    <lineage>
        <taxon>Bacteria</taxon>
        <taxon>Pseudomonadati</taxon>
        <taxon>Bacteroidota</taxon>
        <taxon>Flavobacteriia</taxon>
        <taxon>Flavobacteriales</taxon>
        <taxon>Flavobacteriaceae</taxon>
        <taxon>Zobellia</taxon>
    </lineage>
</organism>
<keyword evidence="1" id="KW-1133">Transmembrane helix</keyword>
<dbReference type="PANTHER" id="PTHR30273">
    <property type="entry name" value="PERIPLASMIC SIGNAL SENSOR AND SIGMA FACTOR ACTIVATOR FECR-RELATED"/>
    <property type="match status" value="1"/>
</dbReference>
<evidence type="ECO:0000259" key="3">
    <source>
        <dbReference type="Pfam" id="PF16344"/>
    </source>
</evidence>
<dbReference type="Gene3D" id="3.55.50.30">
    <property type="match status" value="1"/>
</dbReference>
<name>A0ABY1L0L3_9FLAO</name>
<reference evidence="4 5" key="1">
    <citation type="submission" date="2017-01" db="EMBL/GenBank/DDBJ databases">
        <authorList>
            <person name="Varghese N."/>
            <person name="Submissions S."/>
        </authorList>
    </citation>
    <scope>NUCLEOTIDE SEQUENCE [LARGE SCALE GENOMIC DNA]</scope>
    <source>
        <strain evidence="4 5">DSM 2061</strain>
    </source>
</reference>
<dbReference type="PIRSF" id="PIRSF018266">
    <property type="entry name" value="FecR"/>
    <property type="match status" value="1"/>
</dbReference>
<dbReference type="Proteomes" id="UP000185728">
    <property type="component" value="Unassembled WGS sequence"/>
</dbReference>
<dbReference type="Pfam" id="PF16344">
    <property type="entry name" value="FecR_C"/>
    <property type="match status" value="1"/>
</dbReference>
<dbReference type="RefSeq" id="WP_076456739.1">
    <property type="nucleotide sequence ID" value="NZ_FTOB01000007.1"/>
</dbReference>
<feature type="transmembrane region" description="Helical" evidence="1">
    <location>
        <begin position="88"/>
        <end position="109"/>
    </location>
</feature>
<sequence>MKMKLDEKRILDYFSGEDTPKDRKYIEALFADAEREEELKELLARHWEAFSQDDNYPDRNLGHLFQRPMVKPGCIGGKNISDVFRKIWMAYARVAAMLVLPLGLLYLIYTNGQKENVLDQVSSIRINAPLGSKLQFTLPDGSTGWLNSGSTLTYPPQFGDTRDVYLVGEAWFDVKKNKHRPFNVVTPDVDISVLGTKFNVVAYKGEKTDVVLESGKVLLKPKGDQKELSMEPSERVIIDAKTNSVSRSNIVGDNKFSSWKDGKLVFRNDSMEEVAKRLSRWYNIDVAIENHKGKDLRLRAVFVDEDIEEVLRLLKMSFPIDYHIEDRKKDERHFQFSKRKVKITVR</sequence>
<gene>
    <name evidence="4" type="ORF">SAMN05421766_10775</name>
</gene>
<feature type="domain" description="FecR protein" evidence="2">
    <location>
        <begin position="126"/>
        <end position="217"/>
    </location>
</feature>
<protein>
    <submittedName>
        <fullName evidence="4">FecR family protein</fullName>
    </submittedName>
</protein>
<dbReference type="EMBL" id="FTOB01000007">
    <property type="protein sequence ID" value="SIT02474.1"/>
    <property type="molecule type" value="Genomic_DNA"/>
</dbReference>
<evidence type="ECO:0000259" key="2">
    <source>
        <dbReference type="Pfam" id="PF04773"/>
    </source>
</evidence>
<evidence type="ECO:0000313" key="5">
    <source>
        <dbReference type="Proteomes" id="UP000185728"/>
    </source>
</evidence>
<dbReference type="InterPro" id="IPR006860">
    <property type="entry name" value="FecR"/>
</dbReference>
<dbReference type="Pfam" id="PF04773">
    <property type="entry name" value="FecR"/>
    <property type="match status" value="1"/>
</dbReference>
<dbReference type="InterPro" id="IPR032508">
    <property type="entry name" value="FecR_C"/>
</dbReference>
<accession>A0ABY1L0L3</accession>
<dbReference type="InterPro" id="IPR012373">
    <property type="entry name" value="Ferrdict_sens_TM"/>
</dbReference>
<proteinExistence type="predicted"/>
<comment type="caution">
    <text evidence="4">The sequence shown here is derived from an EMBL/GenBank/DDBJ whole genome shotgun (WGS) entry which is preliminary data.</text>
</comment>
<dbReference type="PANTHER" id="PTHR30273:SF2">
    <property type="entry name" value="PROTEIN FECR"/>
    <property type="match status" value="1"/>
</dbReference>
<keyword evidence="1" id="KW-0812">Transmembrane</keyword>
<keyword evidence="5" id="KW-1185">Reference proteome</keyword>
<evidence type="ECO:0000256" key="1">
    <source>
        <dbReference type="SAM" id="Phobius"/>
    </source>
</evidence>
<keyword evidence="1" id="KW-0472">Membrane</keyword>